<dbReference type="GO" id="GO:0005737">
    <property type="term" value="C:cytoplasm"/>
    <property type="evidence" value="ECO:0007669"/>
    <property type="project" value="TreeGrafter"/>
</dbReference>
<dbReference type="InterPro" id="IPR012336">
    <property type="entry name" value="Thioredoxin-like_fold"/>
</dbReference>
<dbReference type="EMBL" id="HBGV01008006">
    <property type="protein sequence ID" value="CAD9487501.1"/>
    <property type="molecule type" value="Transcribed_RNA"/>
</dbReference>
<dbReference type="SUPFAM" id="SSF52833">
    <property type="entry name" value="Thioredoxin-like"/>
    <property type="match status" value="1"/>
</dbReference>
<dbReference type="InterPro" id="IPR036249">
    <property type="entry name" value="Thioredoxin-like_sf"/>
</dbReference>
<dbReference type="SFLD" id="SFLDG01200">
    <property type="entry name" value="SUF1.1"/>
    <property type="match status" value="1"/>
</dbReference>
<dbReference type="InterPro" id="IPR033468">
    <property type="entry name" value="Metaxin_GST"/>
</dbReference>
<dbReference type="InterPro" id="IPR050931">
    <property type="entry name" value="Mito_Protein_Transport_Metaxin"/>
</dbReference>
<dbReference type="Pfam" id="PF17171">
    <property type="entry name" value="GST_C_6"/>
    <property type="match status" value="1"/>
</dbReference>
<dbReference type="Gene3D" id="3.40.30.10">
    <property type="entry name" value="Glutaredoxin"/>
    <property type="match status" value="1"/>
</dbReference>
<feature type="domain" description="Thioredoxin-like fold" evidence="3">
    <location>
        <begin position="70"/>
        <end position="162"/>
    </location>
</feature>
<dbReference type="PANTHER" id="PTHR12289">
    <property type="entry name" value="METAXIN RELATED"/>
    <property type="match status" value="1"/>
</dbReference>
<feature type="domain" description="Metaxin glutathione S-transferase" evidence="2">
    <location>
        <begin position="217"/>
        <end position="282"/>
    </location>
</feature>
<organism evidence="4">
    <name type="scientific">Helicotheca tamesis</name>
    <dbReference type="NCBI Taxonomy" id="374047"/>
    <lineage>
        <taxon>Eukaryota</taxon>
        <taxon>Sar</taxon>
        <taxon>Stramenopiles</taxon>
        <taxon>Ochrophyta</taxon>
        <taxon>Bacillariophyta</taxon>
        <taxon>Mediophyceae</taxon>
        <taxon>Lithodesmiophycidae</taxon>
        <taxon>Lithodesmiales</taxon>
        <taxon>Lithodesmiaceae</taxon>
        <taxon>Helicotheca</taxon>
    </lineage>
</organism>
<reference evidence="4" key="1">
    <citation type="submission" date="2021-01" db="EMBL/GenBank/DDBJ databases">
        <authorList>
            <person name="Corre E."/>
            <person name="Pelletier E."/>
            <person name="Niang G."/>
            <person name="Scheremetjew M."/>
            <person name="Finn R."/>
            <person name="Kale V."/>
            <person name="Holt S."/>
            <person name="Cochrane G."/>
            <person name="Meng A."/>
            <person name="Brown T."/>
            <person name="Cohen L."/>
        </authorList>
    </citation>
    <scope>NUCLEOTIDE SEQUENCE</scope>
    <source>
        <strain evidence="4">CCMP826</strain>
    </source>
</reference>
<dbReference type="SFLD" id="SFLDS00019">
    <property type="entry name" value="Glutathione_Transferase_(cytos"/>
    <property type="match status" value="1"/>
</dbReference>
<dbReference type="PANTHER" id="PTHR12289:SF41">
    <property type="entry name" value="FAILED AXON CONNECTIONS-RELATED"/>
    <property type="match status" value="1"/>
</dbReference>
<evidence type="ECO:0000256" key="1">
    <source>
        <dbReference type="ARBA" id="ARBA00006475"/>
    </source>
</evidence>
<dbReference type="AlphaFoldDB" id="A0A7S2MJU1"/>
<name>A0A7S2MJU1_9STRA</name>
<dbReference type="InterPro" id="IPR040079">
    <property type="entry name" value="Glutathione_S-Trfase"/>
</dbReference>
<evidence type="ECO:0000313" key="4">
    <source>
        <dbReference type="EMBL" id="CAD9487501.1"/>
    </source>
</evidence>
<gene>
    <name evidence="4" type="ORF">HTAM1171_LOCUS4914</name>
</gene>
<sequence length="302" mass="34350">MVDDLLVGTLSVTAFIVLIRKLLSFPSTKDIESSATKPLQQMGDDKAITIWGFEEAGDYPTYRLGNVDSPYVARVEAYLRLIGVPYKKMKSRGGSENPRHKVPFANIRGKMIDDSSRIIEHLQKTFSVKIDSELSKNQAATGHLIKQTLQGSLYWVTLHQMFDVQEGRDIFTAHKAAEFPPIVSTFIMRMILRGQRANLVGCGVGRLPHNEIVRKGQEDVRAISTVLGTNKFILGTPKPTSCDCDVYSFLVFLFYDDTQVVQPWVQEIKKECSNLVDYIERMKQLLYPELEKFDEREKVRPK</sequence>
<dbReference type="InterPro" id="IPR026928">
    <property type="entry name" value="FAX/IsoI-like"/>
</dbReference>
<dbReference type="CDD" id="cd03193">
    <property type="entry name" value="GST_C_Metaxin"/>
    <property type="match status" value="1"/>
</dbReference>
<evidence type="ECO:0008006" key="5">
    <source>
        <dbReference type="Google" id="ProtNLM"/>
    </source>
</evidence>
<protein>
    <recommendedName>
        <fullName evidence="5">Thioredoxin-like fold domain-containing protein</fullName>
    </recommendedName>
</protein>
<dbReference type="SFLD" id="SFLDG01180">
    <property type="entry name" value="SUF1"/>
    <property type="match status" value="1"/>
</dbReference>
<evidence type="ECO:0000259" key="3">
    <source>
        <dbReference type="Pfam" id="PF17172"/>
    </source>
</evidence>
<accession>A0A7S2MJU1</accession>
<comment type="similarity">
    <text evidence="1">Belongs to the FAX family.</text>
</comment>
<proteinExistence type="inferred from homology"/>
<dbReference type="Pfam" id="PF17172">
    <property type="entry name" value="GST_N_4"/>
    <property type="match status" value="1"/>
</dbReference>
<evidence type="ECO:0000259" key="2">
    <source>
        <dbReference type="Pfam" id="PF17171"/>
    </source>
</evidence>